<reference evidence="7 8" key="1">
    <citation type="submission" date="2018-09" db="EMBL/GenBank/DDBJ databases">
        <authorList>
            <person name="Grouzdev D.S."/>
            <person name="Krutkina M.S."/>
        </authorList>
    </citation>
    <scope>NUCLEOTIDE SEQUENCE [LARGE SCALE GENOMIC DNA]</scope>
    <source>
        <strain evidence="7 8">RmlP001</strain>
    </source>
</reference>
<dbReference type="Proteomes" id="UP000289411">
    <property type="component" value="Unassembled WGS sequence"/>
</dbReference>
<dbReference type="GO" id="GO:0022857">
    <property type="term" value="F:transmembrane transporter activity"/>
    <property type="evidence" value="ECO:0007669"/>
    <property type="project" value="InterPro"/>
</dbReference>
<dbReference type="Pfam" id="PF02653">
    <property type="entry name" value="BPD_transp_2"/>
    <property type="match status" value="1"/>
</dbReference>
<dbReference type="CDD" id="cd06579">
    <property type="entry name" value="TM_PBP1_transp_AraH_like"/>
    <property type="match status" value="1"/>
</dbReference>
<evidence type="ECO:0000256" key="6">
    <source>
        <dbReference type="SAM" id="Phobius"/>
    </source>
</evidence>
<keyword evidence="2" id="KW-1003">Cell membrane</keyword>
<evidence type="ECO:0000313" key="8">
    <source>
        <dbReference type="Proteomes" id="UP000289411"/>
    </source>
</evidence>
<name>A0A4Q2RIP1_9HYPH</name>
<protein>
    <submittedName>
        <fullName evidence="7">ABC transporter permease</fullName>
    </submittedName>
</protein>
<feature type="transmembrane region" description="Helical" evidence="6">
    <location>
        <begin position="190"/>
        <end position="214"/>
    </location>
</feature>
<dbReference type="AlphaFoldDB" id="A0A4Q2RIP1"/>
<dbReference type="EMBL" id="QYBC01000001">
    <property type="protein sequence ID" value="RYB07884.1"/>
    <property type="molecule type" value="Genomic_DNA"/>
</dbReference>
<keyword evidence="3 6" id="KW-0812">Transmembrane</keyword>
<dbReference type="InterPro" id="IPR001851">
    <property type="entry name" value="ABC_transp_permease"/>
</dbReference>
<feature type="transmembrane region" description="Helical" evidence="6">
    <location>
        <begin position="235"/>
        <end position="255"/>
    </location>
</feature>
<evidence type="ECO:0000256" key="1">
    <source>
        <dbReference type="ARBA" id="ARBA00004651"/>
    </source>
</evidence>
<sequence>MTPPVTPPVTPRLDPVAPAPSRVPAALRRADPAVATAFGCIVALLLLGSLYSTSFLSPDYLLQQLQVGSFLALVATGLMVVVLLGQIDLSVPWIVTVGGMMSTAAAGHGAVGTALAIPFGVLCGIGFGLVNGFGVAYLRVPSMIFTLGVDAVAQGLMVLKTGGSAPQDMATPLMRDLATGRALGPVPNAVWVWVAVGAATLFLLGRTTFGRAVYAIGNREGAAYLSGVRTRRVTLVAFAISGGLSALAGALLAGYSGKAYQGMGDGYLLPAIAAVVLGGTSILGGRGSYLGTTAGVILITLLQSILSVVQMPDAGRQVIYGTVILAMLLLYGRGNKVGG</sequence>
<reference evidence="7 8" key="2">
    <citation type="submission" date="2019-02" db="EMBL/GenBank/DDBJ databases">
        <title>'Lichenibacterium ramalinii' gen. nov. sp. nov., 'Lichenibacterium minor' gen. nov. sp. nov.</title>
        <authorList>
            <person name="Pankratov T."/>
        </authorList>
    </citation>
    <scope>NUCLEOTIDE SEQUENCE [LARGE SCALE GENOMIC DNA]</scope>
    <source>
        <strain evidence="7 8">RmlP001</strain>
    </source>
</reference>
<feature type="transmembrane region" description="Helical" evidence="6">
    <location>
        <begin position="317"/>
        <end position="334"/>
    </location>
</feature>
<evidence type="ECO:0000256" key="3">
    <source>
        <dbReference type="ARBA" id="ARBA00022692"/>
    </source>
</evidence>
<accession>A0A4Q2RIP1</accession>
<dbReference type="RefSeq" id="WP_129217356.1">
    <property type="nucleotide sequence ID" value="NZ_QYBC01000001.1"/>
</dbReference>
<dbReference type="GO" id="GO:0005886">
    <property type="term" value="C:plasma membrane"/>
    <property type="evidence" value="ECO:0007669"/>
    <property type="project" value="UniProtKB-SubCell"/>
</dbReference>
<evidence type="ECO:0000256" key="2">
    <source>
        <dbReference type="ARBA" id="ARBA00022475"/>
    </source>
</evidence>
<feature type="transmembrane region" description="Helical" evidence="6">
    <location>
        <begin position="33"/>
        <end position="53"/>
    </location>
</feature>
<evidence type="ECO:0000313" key="7">
    <source>
        <dbReference type="EMBL" id="RYB07884.1"/>
    </source>
</evidence>
<comment type="caution">
    <text evidence="7">The sequence shown here is derived from an EMBL/GenBank/DDBJ whole genome shotgun (WGS) entry which is preliminary data.</text>
</comment>
<keyword evidence="5 6" id="KW-0472">Membrane</keyword>
<feature type="transmembrane region" description="Helical" evidence="6">
    <location>
        <begin position="137"/>
        <end position="159"/>
    </location>
</feature>
<organism evidence="7 8">
    <name type="scientific">Lichenibacterium ramalinae</name>
    <dbReference type="NCBI Taxonomy" id="2316527"/>
    <lineage>
        <taxon>Bacteria</taxon>
        <taxon>Pseudomonadati</taxon>
        <taxon>Pseudomonadota</taxon>
        <taxon>Alphaproteobacteria</taxon>
        <taxon>Hyphomicrobiales</taxon>
        <taxon>Lichenihabitantaceae</taxon>
        <taxon>Lichenibacterium</taxon>
    </lineage>
</organism>
<evidence type="ECO:0000256" key="4">
    <source>
        <dbReference type="ARBA" id="ARBA00022989"/>
    </source>
</evidence>
<dbReference type="OrthoDB" id="9808136at2"/>
<comment type="subcellular location">
    <subcellularLocation>
        <location evidence="1">Cell membrane</location>
        <topology evidence="1">Multi-pass membrane protein</topology>
    </subcellularLocation>
</comment>
<feature type="transmembrane region" description="Helical" evidence="6">
    <location>
        <begin position="107"/>
        <end position="130"/>
    </location>
</feature>
<evidence type="ECO:0000256" key="5">
    <source>
        <dbReference type="ARBA" id="ARBA00023136"/>
    </source>
</evidence>
<keyword evidence="4 6" id="KW-1133">Transmembrane helix</keyword>
<feature type="transmembrane region" description="Helical" evidence="6">
    <location>
        <begin position="292"/>
        <end position="311"/>
    </location>
</feature>
<dbReference type="PANTHER" id="PTHR32196">
    <property type="entry name" value="ABC TRANSPORTER PERMEASE PROTEIN YPHD-RELATED-RELATED"/>
    <property type="match status" value="1"/>
</dbReference>
<proteinExistence type="predicted"/>
<feature type="transmembrane region" description="Helical" evidence="6">
    <location>
        <begin position="65"/>
        <end position="87"/>
    </location>
</feature>
<gene>
    <name evidence="7" type="ORF">D3272_01855</name>
</gene>
<keyword evidence="8" id="KW-1185">Reference proteome</keyword>
<feature type="transmembrane region" description="Helical" evidence="6">
    <location>
        <begin position="267"/>
        <end position="285"/>
    </location>
</feature>